<gene>
    <name evidence="3" type="ORF">GGR20_002973</name>
</gene>
<evidence type="ECO:0000313" key="3">
    <source>
        <dbReference type="EMBL" id="MBB4053316.1"/>
    </source>
</evidence>
<evidence type="ECO:0000313" key="4">
    <source>
        <dbReference type="Proteomes" id="UP000547011"/>
    </source>
</evidence>
<keyword evidence="4" id="KW-1185">Reference proteome</keyword>
<organism evidence="3 4">
    <name type="scientific">Devosia subaequoris</name>
    <dbReference type="NCBI Taxonomy" id="395930"/>
    <lineage>
        <taxon>Bacteria</taxon>
        <taxon>Pseudomonadati</taxon>
        <taxon>Pseudomonadota</taxon>
        <taxon>Alphaproteobacteria</taxon>
        <taxon>Hyphomicrobiales</taxon>
        <taxon>Devosiaceae</taxon>
        <taxon>Devosia</taxon>
    </lineage>
</organism>
<keyword evidence="2" id="KW-0812">Transmembrane</keyword>
<dbReference type="Proteomes" id="UP000547011">
    <property type="component" value="Unassembled WGS sequence"/>
</dbReference>
<protein>
    <submittedName>
        <fullName evidence="3">Uncharacterized protein</fullName>
    </submittedName>
</protein>
<feature type="transmembrane region" description="Helical" evidence="2">
    <location>
        <begin position="38"/>
        <end position="59"/>
    </location>
</feature>
<reference evidence="3 4" key="1">
    <citation type="submission" date="2020-08" db="EMBL/GenBank/DDBJ databases">
        <title>Genomic Encyclopedia of Type Strains, Phase IV (KMG-IV): sequencing the most valuable type-strain genomes for metagenomic binning, comparative biology and taxonomic classification.</title>
        <authorList>
            <person name="Goeker M."/>
        </authorList>
    </citation>
    <scope>NUCLEOTIDE SEQUENCE [LARGE SCALE GENOMIC DNA]</scope>
    <source>
        <strain evidence="3 4">DSM 23447</strain>
    </source>
</reference>
<comment type="caution">
    <text evidence="3">The sequence shown here is derived from an EMBL/GenBank/DDBJ whole genome shotgun (WGS) entry which is preliminary data.</text>
</comment>
<evidence type="ECO:0000256" key="1">
    <source>
        <dbReference type="SAM" id="MobiDB-lite"/>
    </source>
</evidence>
<keyword evidence="2" id="KW-0472">Membrane</keyword>
<feature type="compositionally biased region" description="Basic and acidic residues" evidence="1">
    <location>
        <begin position="1"/>
        <end position="18"/>
    </location>
</feature>
<name>A0A7W6IQH6_9HYPH</name>
<evidence type="ECO:0000256" key="2">
    <source>
        <dbReference type="SAM" id="Phobius"/>
    </source>
</evidence>
<keyword evidence="2" id="KW-1133">Transmembrane helix</keyword>
<dbReference type="AlphaFoldDB" id="A0A7W6IQH6"/>
<feature type="region of interest" description="Disordered" evidence="1">
    <location>
        <begin position="1"/>
        <end position="22"/>
    </location>
</feature>
<sequence length="63" mass="6759">MNSSRHEGDVRAETDRQITENGQSAAERVALGRGYSSILRIAAFVLLFIVIGGTIFYLVGSSG</sequence>
<accession>A0A7W6IQH6</accession>
<proteinExistence type="predicted"/>
<dbReference type="EMBL" id="JACIEW010000007">
    <property type="protein sequence ID" value="MBB4053316.1"/>
    <property type="molecule type" value="Genomic_DNA"/>
</dbReference>
<dbReference type="RefSeq" id="WP_183312108.1">
    <property type="nucleotide sequence ID" value="NZ_JACIEW010000007.1"/>
</dbReference>